<protein>
    <submittedName>
        <fullName evidence="2">Uncharacterized protein</fullName>
    </submittedName>
</protein>
<proteinExistence type="predicted"/>
<feature type="compositionally biased region" description="Polar residues" evidence="1">
    <location>
        <begin position="63"/>
        <end position="73"/>
    </location>
</feature>
<gene>
    <name evidence="2" type="ORF">EEDITHA_LOCUS5152</name>
</gene>
<comment type="caution">
    <text evidence="2">The sequence shown here is derived from an EMBL/GenBank/DDBJ whole genome shotgun (WGS) entry which is preliminary data.</text>
</comment>
<keyword evidence="3" id="KW-1185">Reference proteome</keyword>
<dbReference type="Proteomes" id="UP001153954">
    <property type="component" value="Unassembled WGS sequence"/>
</dbReference>
<accession>A0AAU9TT50</accession>
<organism evidence="2 3">
    <name type="scientific">Euphydryas editha</name>
    <name type="common">Edith's checkerspot</name>
    <dbReference type="NCBI Taxonomy" id="104508"/>
    <lineage>
        <taxon>Eukaryota</taxon>
        <taxon>Metazoa</taxon>
        <taxon>Ecdysozoa</taxon>
        <taxon>Arthropoda</taxon>
        <taxon>Hexapoda</taxon>
        <taxon>Insecta</taxon>
        <taxon>Pterygota</taxon>
        <taxon>Neoptera</taxon>
        <taxon>Endopterygota</taxon>
        <taxon>Lepidoptera</taxon>
        <taxon>Glossata</taxon>
        <taxon>Ditrysia</taxon>
        <taxon>Papilionoidea</taxon>
        <taxon>Nymphalidae</taxon>
        <taxon>Nymphalinae</taxon>
        <taxon>Euphydryas</taxon>
    </lineage>
</organism>
<dbReference type="EMBL" id="CAKOGL010000008">
    <property type="protein sequence ID" value="CAH2089058.1"/>
    <property type="molecule type" value="Genomic_DNA"/>
</dbReference>
<feature type="compositionally biased region" description="Polar residues" evidence="1">
    <location>
        <begin position="83"/>
        <end position="95"/>
    </location>
</feature>
<feature type="region of interest" description="Disordered" evidence="1">
    <location>
        <begin position="60"/>
        <end position="99"/>
    </location>
</feature>
<evidence type="ECO:0000256" key="1">
    <source>
        <dbReference type="SAM" id="MobiDB-lite"/>
    </source>
</evidence>
<reference evidence="2" key="1">
    <citation type="submission" date="2022-03" db="EMBL/GenBank/DDBJ databases">
        <authorList>
            <person name="Tunstrom K."/>
        </authorList>
    </citation>
    <scope>NUCLEOTIDE SEQUENCE</scope>
</reference>
<evidence type="ECO:0000313" key="3">
    <source>
        <dbReference type="Proteomes" id="UP001153954"/>
    </source>
</evidence>
<evidence type="ECO:0000313" key="2">
    <source>
        <dbReference type="EMBL" id="CAH2089058.1"/>
    </source>
</evidence>
<sequence length="106" mass="12471">MERSHHKTKRKLQKQERFTKAALFLEKRSLLVFYMDKVLLLAIVPRTYPRSSSRAHVVKVARSQESQEQTQTRLALDADHTAQRSSETEGQSQNYHDIENMFKLIK</sequence>
<name>A0AAU9TT50_EUPED</name>
<dbReference type="AlphaFoldDB" id="A0AAU9TT50"/>